<dbReference type="Gene3D" id="3.40.50.150">
    <property type="entry name" value="Vaccinia Virus protein VP39"/>
    <property type="match status" value="1"/>
</dbReference>
<evidence type="ECO:0000313" key="3">
    <source>
        <dbReference type="Proteomes" id="UP000007947"/>
    </source>
</evidence>
<dbReference type="InterPro" id="IPR029063">
    <property type="entry name" value="SAM-dependent_MTases_sf"/>
</dbReference>
<dbReference type="RefSeq" id="WP_013864850.1">
    <property type="nucleotide sequence ID" value="NC_015635.1"/>
</dbReference>
<accession>F5XQY6</accession>
<dbReference type="PANTHER" id="PTHR43861:SF1">
    <property type="entry name" value="TRANS-ACONITATE 2-METHYLTRANSFERASE"/>
    <property type="match status" value="1"/>
</dbReference>
<dbReference type="EMBL" id="AP012204">
    <property type="protein sequence ID" value="BAK37008.1"/>
    <property type="molecule type" value="Genomic_DNA"/>
</dbReference>
<feature type="domain" description="Methyltransferase type 11" evidence="1">
    <location>
        <begin position="46"/>
        <end position="140"/>
    </location>
</feature>
<dbReference type="EC" id="2.1.1.-" evidence="2"/>
<dbReference type="HOGENOM" id="CLU_049749_5_0_11"/>
<reference evidence="2 3" key="1">
    <citation type="submission" date="2011-05" db="EMBL/GenBank/DDBJ databases">
        <title>Whole genome sequence of Microlunatus phosphovorus NM-1.</title>
        <authorList>
            <person name="Hosoyama A."/>
            <person name="Sasaki K."/>
            <person name="Harada T."/>
            <person name="Igarashi R."/>
            <person name="Kawakoshi A."/>
            <person name="Sasagawa M."/>
            <person name="Fukada J."/>
            <person name="Nakamura S."/>
            <person name="Katano Y."/>
            <person name="Hanada S."/>
            <person name="Kamagata Y."/>
            <person name="Nakamura N."/>
            <person name="Yamazaki S."/>
            <person name="Fujita N."/>
        </authorList>
    </citation>
    <scope>NUCLEOTIDE SEQUENCE [LARGE SCALE GENOMIC DNA]</scope>
    <source>
        <strain evidence="3">ATCC 700054 / DSM 10555 / JCM 9379 / NBRC 101784 / NCIMB 13414 / VKM Ac-1990 / NM-1</strain>
    </source>
</reference>
<dbReference type="OrthoDB" id="9805171at2"/>
<dbReference type="AlphaFoldDB" id="F5XQY6"/>
<dbReference type="PANTHER" id="PTHR43861">
    <property type="entry name" value="TRANS-ACONITATE 2-METHYLTRANSFERASE-RELATED"/>
    <property type="match status" value="1"/>
</dbReference>
<sequence length="233" mass="25859">MTSNLAYHGSHGDYFAEHADAGIWNSYVDRPTMLALLGDVSGQRVLDAGCGAGHYAAALVERGASVLGLDGSAVLVAHARHRLGDQADVVQHDLDTPLDLLADADLDGVVCALVLHHLRARSQFLSEVFRVLRPGGWFVLSTTHPASDWKHFGDPYFSQEWVELMMRDGKHSIRYQRMSLETILGELLSAGFVLERLVESRPADALREKNPEVFEDLNQQPSLLALRLRRPQR</sequence>
<evidence type="ECO:0000259" key="1">
    <source>
        <dbReference type="Pfam" id="PF08241"/>
    </source>
</evidence>
<dbReference type="Proteomes" id="UP000007947">
    <property type="component" value="Chromosome"/>
</dbReference>
<proteinExistence type="predicted"/>
<protein>
    <submittedName>
        <fullName evidence="2">Putative methyltransferase</fullName>
        <ecNumber evidence="2">2.1.1.-</ecNumber>
    </submittedName>
</protein>
<gene>
    <name evidence="2" type="ordered locus">MLP_39940</name>
</gene>
<organism evidence="2 3">
    <name type="scientific">Microlunatus phosphovorus (strain ATCC 700054 / DSM 10555 / JCM 9379 / NBRC 101784 / NCIMB 13414 / VKM Ac-1990 / NM-1)</name>
    <dbReference type="NCBI Taxonomy" id="1032480"/>
    <lineage>
        <taxon>Bacteria</taxon>
        <taxon>Bacillati</taxon>
        <taxon>Actinomycetota</taxon>
        <taxon>Actinomycetes</taxon>
        <taxon>Propionibacteriales</taxon>
        <taxon>Propionibacteriaceae</taxon>
        <taxon>Microlunatus</taxon>
    </lineage>
</organism>
<dbReference type="GO" id="GO:0008757">
    <property type="term" value="F:S-adenosylmethionine-dependent methyltransferase activity"/>
    <property type="evidence" value="ECO:0007669"/>
    <property type="project" value="InterPro"/>
</dbReference>
<dbReference type="GO" id="GO:0032259">
    <property type="term" value="P:methylation"/>
    <property type="evidence" value="ECO:0007669"/>
    <property type="project" value="UniProtKB-KW"/>
</dbReference>
<keyword evidence="3" id="KW-1185">Reference proteome</keyword>
<dbReference type="CDD" id="cd02440">
    <property type="entry name" value="AdoMet_MTases"/>
    <property type="match status" value="1"/>
</dbReference>
<keyword evidence="2" id="KW-0489">Methyltransferase</keyword>
<name>F5XQY6_MICPN</name>
<evidence type="ECO:0000313" key="2">
    <source>
        <dbReference type="EMBL" id="BAK37008.1"/>
    </source>
</evidence>
<dbReference type="InterPro" id="IPR013216">
    <property type="entry name" value="Methyltransf_11"/>
</dbReference>
<keyword evidence="2" id="KW-0808">Transferase</keyword>
<dbReference type="eggNOG" id="COG2227">
    <property type="taxonomic scope" value="Bacteria"/>
</dbReference>
<dbReference type="Pfam" id="PF08241">
    <property type="entry name" value="Methyltransf_11"/>
    <property type="match status" value="1"/>
</dbReference>
<dbReference type="KEGG" id="mph:MLP_39940"/>
<dbReference type="STRING" id="1032480.MLP_39940"/>
<dbReference type="SUPFAM" id="SSF53335">
    <property type="entry name" value="S-adenosyl-L-methionine-dependent methyltransferases"/>
    <property type="match status" value="1"/>
</dbReference>